<name>D8PM37_SCHCM</name>
<dbReference type="InParanoid" id="D8PM37"/>
<sequence>MVVHILGTAYETLFPKQYLYHICAAILALYVIRTLSQGRKTSRDRDLHGRVVLMTGAFTPLGLTLMESLAARGAHIIALSPEPIDLSPPPLSASPTALLIEALRTASGNQHIYAEHCDIESPAHIRAFCTRFLTGNDTRLDAIVFAHEAPHVGNVVGGRKAHKAEDAKRRSVRSLATFLITTLLLPALLVAPPERDIRIVHVVNPFYAAGAGMGKTRAKGLGLKLACTEGARALRTIVYSRHLQRVLDALPAAQVPKTDAEAGGANAASVPVVSQKEQRSNITTVSVSPGISRLTTIAPMLGASESDRWSWTGFLFYVLLNPLFRLLAKGSSAAIQSILHALFVPTPFKILAGTVEKDTTDADGDVKPRQEVLKPGALYAECAVVPLEVTVPDEWIEQDAQNETAKAEKEKGKAKAKSNAQDETLSLADDREYGGERAGRAVWEAFEAALKVWEASEEKEKPAAEGEKSTAAPSS</sequence>
<evidence type="ECO:0000313" key="6">
    <source>
        <dbReference type="Proteomes" id="UP000007431"/>
    </source>
</evidence>
<protein>
    <recommendedName>
        <fullName evidence="7">Ketoreductase (KR) domain-containing protein</fullName>
    </recommendedName>
</protein>
<dbReference type="VEuPathDB" id="FungiDB:SCHCODRAFT_02685061"/>
<dbReference type="HOGENOM" id="CLU_044761_0_0_1"/>
<dbReference type="EMBL" id="GL377302">
    <property type="protein sequence ID" value="EFJ03447.1"/>
    <property type="molecule type" value="Genomic_DNA"/>
</dbReference>
<feature type="transmembrane region" description="Helical" evidence="4">
    <location>
        <begin position="18"/>
        <end position="35"/>
    </location>
</feature>
<dbReference type="GO" id="GO:0016491">
    <property type="term" value="F:oxidoreductase activity"/>
    <property type="evidence" value="ECO:0007669"/>
    <property type="project" value="UniProtKB-KW"/>
</dbReference>
<reference evidence="5 6" key="1">
    <citation type="journal article" date="2010" name="Nat. Biotechnol.">
        <title>Genome sequence of the model mushroom Schizophyllum commune.</title>
        <authorList>
            <person name="Ohm R.A."/>
            <person name="de Jong J.F."/>
            <person name="Lugones L.G."/>
            <person name="Aerts A."/>
            <person name="Kothe E."/>
            <person name="Stajich J.E."/>
            <person name="de Vries R.P."/>
            <person name="Record E."/>
            <person name="Levasseur A."/>
            <person name="Baker S.E."/>
            <person name="Bartholomew K.A."/>
            <person name="Coutinho P.M."/>
            <person name="Erdmann S."/>
            <person name="Fowler T.J."/>
            <person name="Gathman A.C."/>
            <person name="Lombard V."/>
            <person name="Henrissat B."/>
            <person name="Knabe N."/>
            <person name="Kuees U."/>
            <person name="Lilly W.W."/>
            <person name="Lindquist E."/>
            <person name="Lucas S."/>
            <person name="Magnuson J.K."/>
            <person name="Piumi F."/>
            <person name="Raudaskoski M."/>
            <person name="Salamov A."/>
            <person name="Schmutz J."/>
            <person name="Schwarze F.W.M.R."/>
            <person name="vanKuyk P.A."/>
            <person name="Horton J.S."/>
            <person name="Grigoriev I.V."/>
            <person name="Woesten H.A.B."/>
        </authorList>
    </citation>
    <scope>NUCLEOTIDE SEQUENCE [LARGE SCALE GENOMIC DNA]</scope>
    <source>
        <strain evidence="6">H4-8 / FGSC 9210</strain>
    </source>
</reference>
<dbReference type="eggNOG" id="KOG1208">
    <property type="taxonomic scope" value="Eukaryota"/>
</dbReference>
<comment type="similarity">
    <text evidence="1">Belongs to the short-chain dehydrogenases/reductases (SDR) family.</text>
</comment>
<feature type="transmembrane region" description="Helical" evidence="4">
    <location>
        <begin position="172"/>
        <end position="191"/>
    </location>
</feature>
<evidence type="ECO:0000256" key="2">
    <source>
        <dbReference type="ARBA" id="ARBA00023002"/>
    </source>
</evidence>
<feature type="compositionally biased region" description="Basic and acidic residues" evidence="3">
    <location>
        <begin position="455"/>
        <end position="468"/>
    </location>
</feature>
<dbReference type="PANTHER" id="PTHR24320:SF152">
    <property type="entry name" value="SHORT-CHAIN DEHYDROGENASE_REDUCTASE FAMILY PROTEIN"/>
    <property type="match status" value="1"/>
</dbReference>
<dbReference type="Gene3D" id="3.40.50.720">
    <property type="entry name" value="NAD(P)-binding Rossmann-like Domain"/>
    <property type="match status" value="1"/>
</dbReference>
<accession>D8PM37</accession>
<dbReference type="OMA" id="NIEDPLW"/>
<feature type="region of interest" description="Disordered" evidence="3">
    <location>
        <begin position="402"/>
        <end position="435"/>
    </location>
</feature>
<keyword evidence="2" id="KW-0560">Oxidoreductase</keyword>
<evidence type="ECO:0000256" key="4">
    <source>
        <dbReference type="SAM" id="Phobius"/>
    </source>
</evidence>
<dbReference type="FunCoup" id="D8PM37">
    <property type="interactions" value="12"/>
</dbReference>
<keyword evidence="6" id="KW-1185">Reference proteome</keyword>
<keyword evidence="4" id="KW-1133">Transmembrane helix</keyword>
<feature type="region of interest" description="Disordered" evidence="3">
    <location>
        <begin position="455"/>
        <end position="475"/>
    </location>
</feature>
<evidence type="ECO:0008006" key="7">
    <source>
        <dbReference type="Google" id="ProtNLM"/>
    </source>
</evidence>
<dbReference type="Proteomes" id="UP000007431">
    <property type="component" value="Unassembled WGS sequence"/>
</dbReference>
<evidence type="ECO:0000313" key="5">
    <source>
        <dbReference type="EMBL" id="EFJ03447.1"/>
    </source>
</evidence>
<organism evidence="6">
    <name type="scientific">Schizophyllum commune (strain H4-8 / FGSC 9210)</name>
    <name type="common">Split gill fungus</name>
    <dbReference type="NCBI Taxonomy" id="578458"/>
    <lineage>
        <taxon>Eukaryota</taxon>
        <taxon>Fungi</taxon>
        <taxon>Dikarya</taxon>
        <taxon>Basidiomycota</taxon>
        <taxon>Agaricomycotina</taxon>
        <taxon>Agaricomycetes</taxon>
        <taxon>Agaricomycetidae</taxon>
        <taxon>Agaricales</taxon>
        <taxon>Schizophyllaceae</taxon>
        <taxon>Schizophyllum</taxon>
    </lineage>
</organism>
<evidence type="ECO:0000256" key="1">
    <source>
        <dbReference type="ARBA" id="ARBA00006484"/>
    </source>
</evidence>
<dbReference type="SUPFAM" id="SSF51735">
    <property type="entry name" value="NAD(P)-binding Rossmann-fold domains"/>
    <property type="match status" value="1"/>
</dbReference>
<dbReference type="PANTHER" id="PTHR24320">
    <property type="entry name" value="RETINOL DEHYDROGENASE"/>
    <property type="match status" value="1"/>
</dbReference>
<evidence type="ECO:0000256" key="3">
    <source>
        <dbReference type="SAM" id="MobiDB-lite"/>
    </source>
</evidence>
<gene>
    <name evidence="5" type="ORF">SCHCODRAFT_63930</name>
</gene>
<keyword evidence="4" id="KW-0812">Transmembrane</keyword>
<keyword evidence="4" id="KW-0472">Membrane</keyword>
<dbReference type="AlphaFoldDB" id="D8PM37"/>
<proteinExistence type="inferred from homology"/>
<dbReference type="InterPro" id="IPR036291">
    <property type="entry name" value="NAD(P)-bd_dom_sf"/>
</dbReference>